<keyword evidence="7 8" id="KW-0066">ATP synthesis</keyword>
<dbReference type="PRINTS" id="PR00125">
    <property type="entry name" value="ATPASEDELTA"/>
</dbReference>
<proteinExistence type="inferred from homology"/>
<evidence type="ECO:0000256" key="3">
    <source>
        <dbReference type="ARBA" id="ARBA00022781"/>
    </source>
</evidence>
<evidence type="ECO:0000256" key="1">
    <source>
        <dbReference type="ARBA" id="ARBA00004370"/>
    </source>
</evidence>
<keyword evidence="2 8" id="KW-0813">Transport</keyword>
<dbReference type="InterPro" id="IPR026015">
    <property type="entry name" value="ATP_synth_OSCP/delta_N_sf"/>
</dbReference>
<dbReference type="Gene3D" id="1.10.520.20">
    <property type="entry name" value="N-terminal domain of the delta subunit of the F1F0-ATP synthase"/>
    <property type="match status" value="1"/>
</dbReference>
<dbReference type="EMBL" id="BAABFL010000391">
    <property type="protein sequence ID" value="GAA4650379.1"/>
    <property type="molecule type" value="Genomic_DNA"/>
</dbReference>
<comment type="function">
    <text evidence="8">F(1)F(0) ATP synthase produces ATP from ADP in the presence of a proton or sodium gradient. F-type ATPases consist of two structural domains, F(1) containing the extramembraneous catalytic core and F(0) containing the membrane proton channel, linked together by a central stalk and a peripheral stalk. During catalysis, ATP synthesis in the catalytic domain of F(1) is coupled via a rotary mechanism of the central stalk subunits to proton translocation.</text>
</comment>
<comment type="caution">
    <text evidence="9">The sequence shown here is derived from an EMBL/GenBank/DDBJ whole genome shotgun (WGS) entry which is preliminary data.</text>
</comment>
<dbReference type="Proteomes" id="UP001500604">
    <property type="component" value="Unassembled WGS sequence"/>
</dbReference>
<dbReference type="HAMAP" id="MF_01416">
    <property type="entry name" value="ATP_synth_delta_bact"/>
    <property type="match status" value="1"/>
</dbReference>
<dbReference type="SUPFAM" id="SSF47928">
    <property type="entry name" value="N-terminal domain of the delta subunit of the F1F0-ATP synthase"/>
    <property type="match status" value="1"/>
</dbReference>
<keyword evidence="4 8" id="KW-0406">Ion transport</keyword>
<sequence length="177" mass="19739">MELTTCARPYAKAAYEVASENSALQSWSDMLRTSAAVSENDKIRRVLSSPVLTSREQADEFIRVCGDSLDEKGQNFIRTLADNKRITLLPQIADLFDRFKAEQERTADVEVISAFALSQEQLDRLAEKLHNRLGREVKLRVLVDKSLIGGVVIRADDMVIDGSVRARLAKLADAMNS</sequence>
<keyword evidence="6 8" id="KW-0139">CF(1)</keyword>
<comment type="function">
    <text evidence="8">This protein is part of the stalk that links CF(0) to CF(1). It either transmits conformational changes from CF(0) to CF(1) or is implicated in proton conduction.</text>
</comment>
<accession>A0ABP8V2Z1</accession>
<gene>
    <name evidence="8" type="primary">atpH</name>
    <name evidence="9" type="ORF">GCM10023116_26620</name>
</gene>
<dbReference type="NCBIfam" id="TIGR01145">
    <property type="entry name" value="ATP_synt_delta"/>
    <property type="match status" value="1"/>
</dbReference>
<comment type="subcellular location">
    <subcellularLocation>
        <location evidence="8">Cell membrane</location>
        <topology evidence="8">Peripheral membrane protein</topology>
    </subcellularLocation>
    <subcellularLocation>
        <location evidence="1">Membrane</location>
    </subcellularLocation>
</comment>
<keyword evidence="5 8" id="KW-0472">Membrane</keyword>
<comment type="similarity">
    <text evidence="8">Belongs to the ATPase delta chain family.</text>
</comment>
<dbReference type="RefSeq" id="WP_345196545.1">
    <property type="nucleotide sequence ID" value="NZ_BAABFL010000391.1"/>
</dbReference>
<evidence type="ECO:0000313" key="10">
    <source>
        <dbReference type="Proteomes" id="UP001500604"/>
    </source>
</evidence>
<keyword evidence="3 8" id="KW-0375">Hydrogen ion transport</keyword>
<evidence type="ECO:0000256" key="4">
    <source>
        <dbReference type="ARBA" id="ARBA00023065"/>
    </source>
</evidence>
<keyword evidence="10" id="KW-1185">Reference proteome</keyword>
<evidence type="ECO:0000256" key="6">
    <source>
        <dbReference type="ARBA" id="ARBA00023196"/>
    </source>
</evidence>
<organism evidence="9 10">
    <name type="scientific">Kistimonas scapharcae</name>
    <dbReference type="NCBI Taxonomy" id="1036133"/>
    <lineage>
        <taxon>Bacteria</taxon>
        <taxon>Pseudomonadati</taxon>
        <taxon>Pseudomonadota</taxon>
        <taxon>Gammaproteobacteria</taxon>
        <taxon>Oceanospirillales</taxon>
        <taxon>Endozoicomonadaceae</taxon>
        <taxon>Kistimonas</taxon>
    </lineage>
</organism>
<dbReference type="Pfam" id="PF00213">
    <property type="entry name" value="OSCP"/>
    <property type="match status" value="1"/>
</dbReference>
<dbReference type="PANTHER" id="PTHR11910">
    <property type="entry name" value="ATP SYNTHASE DELTA CHAIN"/>
    <property type="match status" value="1"/>
</dbReference>
<evidence type="ECO:0000256" key="2">
    <source>
        <dbReference type="ARBA" id="ARBA00022448"/>
    </source>
</evidence>
<keyword evidence="8" id="KW-1003">Cell membrane</keyword>
<dbReference type="NCBIfam" id="NF004402">
    <property type="entry name" value="PRK05758.2-2"/>
    <property type="match status" value="1"/>
</dbReference>
<evidence type="ECO:0000256" key="7">
    <source>
        <dbReference type="ARBA" id="ARBA00023310"/>
    </source>
</evidence>
<dbReference type="InterPro" id="IPR000711">
    <property type="entry name" value="ATPase_OSCP/dsu"/>
</dbReference>
<reference evidence="10" key="1">
    <citation type="journal article" date="2019" name="Int. J. Syst. Evol. Microbiol.">
        <title>The Global Catalogue of Microorganisms (GCM) 10K type strain sequencing project: providing services to taxonomists for standard genome sequencing and annotation.</title>
        <authorList>
            <consortium name="The Broad Institute Genomics Platform"/>
            <consortium name="The Broad Institute Genome Sequencing Center for Infectious Disease"/>
            <person name="Wu L."/>
            <person name="Ma J."/>
        </authorList>
    </citation>
    <scope>NUCLEOTIDE SEQUENCE [LARGE SCALE GENOMIC DNA]</scope>
    <source>
        <strain evidence="10">JCM 17805</strain>
    </source>
</reference>
<evidence type="ECO:0000256" key="8">
    <source>
        <dbReference type="HAMAP-Rule" id="MF_01416"/>
    </source>
</evidence>
<name>A0ABP8V2Z1_9GAMM</name>
<protein>
    <recommendedName>
        <fullName evidence="8">ATP synthase subunit delta</fullName>
    </recommendedName>
    <alternativeName>
        <fullName evidence="8">ATP synthase F(1) sector subunit delta</fullName>
    </alternativeName>
    <alternativeName>
        <fullName evidence="8">F-type ATPase subunit delta</fullName>
        <shortName evidence="8">F-ATPase subunit delta</shortName>
    </alternativeName>
</protein>
<evidence type="ECO:0000313" key="9">
    <source>
        <dbReference type="EMBL" id="GAA4650379.1"/>
    </source>
</evidence>
<evidence type="ECO:0000256" key="5">
    <source>
        <dbReference type="ARBA" id="ARBA00023136"/>
    </source>
</evidence>